<evidence type="ECO:0000259" key="1">
    <source>
        <dbReference type="Pfam" id="PF12697"/>
    </source>
</evidence>
<comment type="caution">
    <text evidence="2">The sequence shown here is derived from an EMBL/GenBank/DDBJ whole genome shotgun (WGS) entry which is preliminary data.</text>
</comment>
<accession>A0ABR8JHE3</accession>
<evidence type="ECO:0000313" key="3">
    <source>
        <dbReference type="Proteomes" id="UP000642468"/>
    </source>
</evidence>
<proteinExistence type="predicted"/>
<feature type="domain" description="AB hydrolase-1" evidence="1">
    <location>
        <begin position="93"/>
        <end position="220"/>
    </location>
</feature>
<dbReference type="RefSeq" id="WP_190785240.1">
    <property type="nucleotide sequence ID" value="NZ_JACWZZ010000003.1"/>
</dbReference>
<dbReference type="Proteomes" id="UP000642468">
    <property type="component" value="Unassembled WGS sequence"/>
</dbReference>
<dbReference type="SUPFAM" id="SSF53474">
    <property type="entry name" value="alpha/beta-Hydrolases"/>
    <property type="match status" value="1"/>
</dbReference>
<keyword evidence="3" id="KW-1185">Reference proteome</keyword>
<reference evidence="2 3" key="1">
    <citation type="submission" date="2020-09" db="EMBL/GenBank/DDBJ databases">
        <authorList>
            <person name="Kim M.K."/>
        </authorList>
    </citation>
    <scope>NUCLEOTIDE SEQUENCE [LARGE SCALE GENOMIC DNA]</scope>
    <source>
        <strain evidence="2 3">BT646</strain>
    </source>
</reference>
<sequence length="299" mass="31600">MALSVDSSAPAAPAVAVALPPGIGLLRLKFRLLAALSTELAFGAAWKLFTTPRRLPPKRWEVAALAGARQFWVATPRSQVAAYEWNPEGTHTVLLVHGWEHRASFWGYMARGLAGAGFRVVALDGPAHGASPGGRTTLPGFGAAVQAVADAVGPVHGVVAHSFGGAATVGIPVRFNREADGTLPRLVLLAVPASTTAVAQRFAELLQLPAAVVARMNRYVREQHGRDAESFSLIHTGRLLPVGRALLLHDHDDASIPFGEAEDIAASWPGLEFRPTSGLGHNRILRDLGVIEQVAAFLA</sequence>
<dbReference type="GO" id="GO:0016787">
    <property type="term" value="F:hydrolase activity"/>
    <property type="evidence" value="ECO:0007669"/>
    <property type="project" value="UniProtKB-KW"/>
</dbReference>
<evidence type="ECO:0000313" key="2">
    <source>
        <dbReference type="EMBL" id="MBD2716272.1"/>
    </source>
</evidence>
<keyword evidence="2" id="KW-0378">Hydrolase</keyword>
<organism evidence="2 3">
    <name type="scientific">Hymenobacter duratus</name>
    <dbReference type="NCBI Taxonomy" id="2771356"/>
    <lineage>
        <taxon>Bacteria</taxon>
        <taxon>Pseudomonadati</taxon>
        <taxon>Bacteroidota</taxon>
        <taxon>Cytophagia</taxon>
        <taxon>Cytophagales</taxon>
        <taxon>Hymenobacteraceae</taxon>
        <taxon>Hymenobacter</taxon>
    </lineage>
</organism>
<name>A0ABR8JHE3_9BACT</name>
<protein>
    <submittedName>
        <fullName evidence="2">Alpha/beta fold hydrolase</fullName>
    </submittedName>
</protein>
<dbReference type="EMBL" id="JACWZZ010000003">
    <property type="protein sequence ID" value="MBD2716272.1"/>
    <property type="molecule type" value="Genomic_DNA"/>
</dbReference>
<dbReference type="Pfam" id="PF12697">
    <property type="entry name" value="Abhydrolase_6"/>
    <property type="match status" value="1"/>
</dbReference>
<dbReference type="Gene3D" id="3.40.50.1820">
    <property type="entry name" value="alpha/beta hydrolase"/>
    <property type="match status" value="1"/>
</dbReference>
<dbReference type="InterPro" id="IPR000073">
    <property type="entry name" value="AB_hydrolase_1"/>
</dbReference>
<gene>
    <name evidence="2" type="ORF">IC231_14610</name>
</gene>
<dbReference type="InterPro" id="IPR029058">
    <property type="entry name" value="AB_hydrolase_fold"/>
</dbReference>